<accession>A0ABV5AKE0</accession>
<dbReference type="Gene3D" id="3.40.50.300">
    <property type="entry name" value="P-loop containing nucleotide triphosphate hydrolases"/>
    <property type="match status" value="1"/>
</dbReference>
<dbReference type="SUPFAM" id="SSF52540">
    <property type="entry name" value="P-loop containing nucleoside triphosphate hydrolases"/>
    <property type="match status" value="1"/>
</dbReference>
<feature type="domain" description="FtsK" evidence="7">
    <location>
        <begin position="102"/>
        <end position="292"/>
    </location>
</feature>
<evidence type="ECO:0000256" key="4">
    <source>
        <dbReference type="PROSITE-ProRule" id="PRU00289"/>
    </source>
</evidence>
<dbReference type="PANTHER" id="PTHR22683:SF41">
    <property type="entry name" value="DNA TRANSLOCASE FTSK"/>
    <property type="match status" value="1"/>
</dbReference>
<keyword evidence="5" id="KW-0175">Coiled coil</keyword>
<keyword evidence="3 4" id="KW-0067">ATP-binding</keyword>
<dbReference type="InterPro" id="IPR027417">
    <property type="entry name" value="P-loop_NTPase"/>
</dbReference>
<gene>
    <name evidence="8" type="ORF">KKP3000_001842</name>
</gene>
<sequence length="383" mass="42298">MAVMTPKERSDRAHVVTQGIAGIVVCMGARALVMGGTKTVFTSALLGVGTALAGAPLVPICFGIGAAVIWVNWQKDRVAKEYKVTEADVQGWRVLLGVTTWGRKVYHDFDAIPHTKIGGVTGSGKTKAIELILGQVIREKTAHEVEIHIIDMKGGASFSHFRDLPQVAGRVYAGVEEALKALKEIHEDMNARLAVVREERARFKPITKFKRILLVVDEGGELSPAYAHNDEDEALRKSCLAHLKAIASIGREPRVSIVYGTQRPSNETLPTSIRGQMDATMAYRTQDELDSNILLRNEYAAHLKNIKGRMIYQTPDGEREVQTGYIPDDVLQEWIEEQSLPEGFWNVPPGDVRISDEDENVTARNDGDGAVVKQIDVPRDLEW</sequence>
<dbReference type="InterPro" id="IPR002543">
    <property type="entry name" value="FtsK_dom"/>
</dbReference>
<evidence type="ECO:0000256" key="2">
    <source>
        <dbReference type="ARBA" id="ARBA00022741"/>
    </source>
</evidence>
<evidence type="ECO:0000256" key="3">
    <source>
        <dbReference type="ARBA" id="ARBA00022840"/>
    </source>
</evidence>
<keyword evidence="6" id="KW-0472">Membrane</keyword>
<evidence type="ECO:0000259" key="7">
    <source>
        <dbReference type="PROSITE" id="PS50901"/>
    </source>
</evidence>
<name>A0ABV5AKE0_9BACL</name>
<evidence type="ECO:0000256" key="6">
    <source>
        <dbReference type="SAM" id="Phobius"/>
    </source>
</evidence>
<evidence type="ECO:0000313" key="8">
    <source>
        <dbReference type="EMBL" id="MFB5192633.1"/>
    </source>
</evidence>
<evidence type="ECO:0000256" key="1">
    <source>
        <dbReference type="ARBA" id="ARBA00004141"/>
    </source>
</evidence>
<keyword evidence="6" id="KW-1133">Transmembrane helix</keyword>
<dbReference type="PROSITE" id="PS50901">
    <property type="entry name" value="FTSK"/>
    <property type="match status" value="1"/>
</dbReference>
<dbReference type="PANTHER" id="PTHR22683">
    <property type="entry name" value="SPORULATION PROTEIN RELATED"/>
    <property type="match status" value="1"/>
</dbReference>
<dbReference type="Pfam" id="PF01580">
    <property type="entry name" value="FtsK_SpoIIIE"/>
    <property type="match status" value="1"/>
</dbReference>
<keyword evidence="9" id="KW-1185">Reference proteome</keyword>
<feature type="binding site" evidence="4">
    <location>
        <begin position="119"/>
        <end position="126"/>
    </location>
    <ligand>
        <name>ATP</name>
        <dbReference type="ChEBI" id="CHEBI:30616"/>
    </ligand>
</feature>
<organism evidence="8 9">
    <name type="scientific">Alicyclobacillus fastidiosus</name>
    <dbReference type="NCBI Taxonomy" id="392011"/>
    <lineage>
        <taxon>Bacteria</taxon>
        <taxon>Bacillati</taxon>
        <taxon>Bacillota</taxon>
        <taxon>Bacilli</taxon>
        <taxon>Bacillales</taxon>
        <taxon>Alicyclobacillaceae</taxon>
        <taxon>Alicyclobacillus</taxon>
    </lineage>
</organism>
<dbReference type="RefSeq" id="WP_275475902.1">
    <property type="nucleotide sequence ID" value="NZ_CP162940.1"/>
</dbReference>
<dbReference type="InterPro" id="IPR050206">
    <property type="entry name" value="FtsK/SpoIIIE/SftA"/>
</dbReference>
<comment type="caution">
    <text evidence="8">The sequence shown here is derived from an EMBL/GenBank/DDBJ whole genome shotgun (WGS) entry which is preliminary data.</text>
</comment>
<dbReference type="Proteomes" id="UP001579974">
    <property type="component" value="Unassembled WGS sequence"/>
</dbReference>
<feature type="coiled-coil region" evidence="5">
    <location>
        <begin position="172"/>
        <end position="199"/>
    </location>
</feature>
<proteinExistence type="predicted"/>
<protein>
    <submittedName>
        <fullName evidence="8">FtsK/SpoIIIE domain-containing protein</fullName>
    </submittedName>
</protein>
<dbReference type="EMBL" id="JBDXSU010000025">
    <property type="protein sequence ID" value="MFB5192633.1"/>
    <property type="molecule type" value="Genomic_DNA"/>
</dbReference>
<feature type="transmembrane region" description="Helical" evidence="6">
    <location>
        <begin position="12"/>
        <end position="33"/>
    </location>
</feature>
<keyword evidence="6" id="KW-0812">Transmembrane</keyword>
<keyword evidence="2 4" id="KW-0547">Nucleotide-binding</keyword>
<evidence type="ECO:0000256" key="5">
    <source>
        <dbReference type="SAM" id="Coils"/>
    </source>
</evidence>
<comment type="subcellular location">
    <subcellularLocation>
        <location evidence="1">Membrane</location>
        <topology evidence="1">Multi-pass membrane protein</topology>
    </subcellularLocation>
</comment>
<reference evidence="8 9" key="1">
    <citation type="journal article" date="2024" name="Int. J. Mol. Sci.">
        <title>Exploration of Alicyclobacillus spp. Genome in Search of Antibiotic Resistance.</title>
        <authorList>
            <person name="Bucka-Kolendo J."/>
            <person name="Kiousi D.E."/>
            <person name="Dekowska A."/>
            <person name="Mikolajczuk-Szczyrba A."/>
            <person name="Karadedos D.M."/>
            <person name="Michael P."/>
            <person name="Galanis A."/>
            <person name="Sokolowska B."/>
        </authorList>
    </citation>
    <scope>NUCLEOTIDE SEQUENCE [LARGE SCALE GENOMIC DNA]</scope>
    <source>
        <strain evidence="8 9">KKP 3000</strain>
    </source>
</reference>
<feature type="transmembrane region" description="Helical" evidence="6">
    <location>
        <begin position="45"/>
        <end position="73"/>
    </location>
</feature>
<evidence type="ECO:0000313" key="9">
    <source>
        <dbReference type="Proteomes" id="UP001579974"/>
    </source>
</evidence>